<dbReference type="SUPFAM" id="SSF53383">
    <property type="entry name" value="PLP-dependent transferases"/>
    <property type="match status" value="1"/>
</dbReference>
<keyword evidence="7" id="KW-1185">Reference proteome</keyword>
<dbReference type="InterPro" id="IPR015422">
    <property type="entry name" value="PyrdxlP-dep_Trfase_small"/>
</dbReference>
<keyword evidence="4" id="KW-0028">Amino-acid biosynthesis</keyword>
<dbReference type="Gene3D" id="3.40.640.10">
    <property type="entry name" value="Type I PLP-dependent aspartate aminotransferase-like (Major domain)"/>
    <property type="match status" value="1"/>
</dbReference>
<dbReference type="RefSeq" id="WP_108024022.1">
    <property type="nucleotide sequence ID" value="NZ_QBKR01000014.1"/>
</dbReference>
<protein>
    <submittedName>
        <fullName evidence="6">Histidinol-phosphate aminotransferase</fullName>
    </submittedName>
</protein>
<comment type="caution">
    <text evidence="6">The sequence shown here is derived from an EMBL/GenBank/DDBJ whole genome shotgun (WGS) entry which is preliminary data.</text>
</comment>
<name>A0A2T6BS04_9BACL</name>
<keyword evidence="4" id="KW-0368">Histidine biosynthesis</keyword>
<dbReference type="GO" id="GO:0000105">
    <property type="term" value="P:L-histidine biosynthetic process"/>
    <property type="evidence" value="ECO:0007669"/>
    <property type="project" value="UniProtKB-KW"/>
</dbReference>
<dbReference type="PANTHER" id="PTHR43643:SF3">
    <property type="entry name" value="HISTIDINOL-PHOSPHATE AMINOTRANSFERASE"/>
    <property type="match status" value="1"/>
</dbReference>
<accession>A0A2T6BS04</accession>
<dbReference type="AlphaFoldDB" id="A0A2T6BS04"/>
<evidence type="ECO:0000256" key="4">
    <source>
        <dbReference type="ARBA" id="ARBA00023102"/>
    </source>
</evidence>
<sequence length="368" mass="40149">MAGKPPFADIVAGLPASVPFVPPEETERRTGVTINLRLGANESTFGMSPRAWEAMQNAASESHLYGDAHCCELRTELARLHDVKPEHLIFGSGIDELLGLIARAYLNPGDAVTTSLGGYPTFNYHVEGYGGILHKVPYRNGKNDLERLASTAEKTGSKIVYLANPDNPTGTWFTAEELQAFRSRIPDRCLLVLDEAYIEFAPAETGPPIDPEDPGIIRTRTFSKAHGMAGARIGYALAHRDTAAAFEKIRNHFGINRMAQAGALASLKDPGFVRKVVQSVAEGRREYAKLAEELGFSAYPSATNFVAIDVGSAERAAFLRDALWQRGVFVRVPGVPPLNRCLRVSVGTPDERKAFARILRETAEKAMK</sequence>
<dbReference type="EMBL" id="QBKR01000014">
    <property type="protein sequence ID" value="PTX58858.1"/>
    <property type="molecule type" value="Genomic_DNA"/>
</dbReference>
<evidence type="ECO:0000256" key="3">
    <source>
        <dbReference type="ARBA" id="ARBA00022898"/>
    </source>
</evidence>
<evidence type="ECO:0000313" key="6">
    <source>
        <dbReference type="EMBL" id="PTX58858.1"/>
    </source>
</evidence>
<proteinExistence type="predicted"/>
<evidence type="ECO:0000259" key="5">
    <source>
        <dbReference type="Pfam" id="PF00155"/>
    </source>
</evidence>
<dbReference type="InterPro" id="IPR015424">
    <property type="entry name" value="PyrdxlP-dep_Trfase"/>
</dbReference>
<organism evidence="6 7">
    <name type="scientific">Melghirimyces profundicolus</name>
    <dbReference type="NCBI Taxonomy" id="1242148"/>
    <lineage>
        <taxon>Bacteria</taxon>
        <taxon>Bacillati</taxon>
        <taxon>Bacillota</taxon>
        <taxon>Bacilli</taxon>
        <taxon>Bacillales</taxon>
        <taxon>Thermoactinomycetaceae</taxon>
        <taxon>Melghirimyces</taxon>
    </lineage>
</organism>
<dbReference type="Pfam" id="PF00155">
    <property type="entry name" value="Aminotran_1_2"/>
    <property type="match status" value="1"/>
</dbReference>
<reference evidence="6 7" key="1">
    <citation type="submission" date="2018-04" db="EMBL/GenBank/DDBJ databases">
        <title>Genomic Encyclopedia of Archaeal and Bacterial Type Strains, Phase II (KMG-II): from individual species to whole genera.</title>
        <authorList>
            <person name="Goeker M."/>
        </authorList>
    </citation>
    <scope>NUCLEOTIDE SEQUENCE [LARGE SCALE GENOMIC DNA]</scope>
    <source>
        <strain evidence="6 7">DSM 45787</strain>
    </source>
</reference>
<keyword evidence="1 6" id="KW-0032">Aminotransferase</keyword>
<evidence type="ECO:0000256" key="1">
    <source>
        <dbReference type="ARBA" id="ARBA00022576"/>
    </source>
</evidence>
<dbReference type="InterPro" id="IPR015421">
    <property type="entry name" value="PyrdxlP-dep_Trfase_major"/>
</dbReference>
<evidence type="ECO:0000313" key="7">
    <source>
        <dbReference type="Proteomes" id="UP000244240"/>
    </source>
</evidence>
<gene>
    <name evidence="6" type="ORF">C8P63_11440</name>
</gene>
<dbReference type="InterPro" id="IPR050106">
    <property type="entry name" value="HistidinolP_aminotransfase"/>
</dbReference>
<dbReference type="CDD" id="cd00609">
    <property type="entry name" value="AAT_like"/>
    <property type="match status" value="1"/>
</dbReference>
<dbReference type="InterPro" id="IPR004839">
    <property type="entry name" value="Aminotransferase_I/II_large"/>
</dbReference>
<dbReference type="Gene3D" id="3.90.1150.10">
    <property type="entry name" value="Aspartate Aminotransferase, domain 1"/>
    <property type="match status" value="1"/>
</dbReference>
<keyword evidence="3" id="KW-0663">Pyridoxal phosphate</keyword>
<feature type="domain" description="Aminotransferase class I/classII large" evidence="5">
    <location>
        <begin position="36"/>
        <end position="356"/>
    </location>
</feature>
<keyword evidence="2 6" id="KW-0808">Transferase</keyword>
<dbReference type="OrthoDB" id="9813612at2"/>
<dbReference type="PANTHER" id="PTHR43643">
    <property type="entry name" value="HISTIDINOL-PHOSPHATE AMINOTRANSFERASE 2"/>
    <property type="match status" value="1"/>
</dbReference>
<evidence type="ECO:0000256" key="2">
    <source>
        <dbReference type="ARBA" id="ARBA00022679"/>
    </source>
</evidence>
<dbReference type="GO" id="GO:0030170">
    <property type="term" value="F:pyridoxal phosphate binding"/>
    <property type="evidence" value="ECO:0007669"/>
    <property type="project" value="InterPro"/>
</dbReference>
<dbReference type="GO" id="GO:0008483">
    <property type="term" value="F:transaminase activity"/>
    <property type="evidence" value="ECO:0007669"/>
    <property type="project" value="UniProtKB-KW"/>
</dbReference>
<dbReference type="Proteomes" id="UP000244240">
    <property type="component" value="Unassembled WGS sequence"/>
</dbReference>